<organism evidence="2 3">
    <name type="scientific">Daphnia magna</name>
    <dbReference type="NCBI Taxonomy" id="35525"/>
    <lineage>
        <taxon>Eukaryota</taxon>
        <taxon>Metazoa</taxon>
        <taxon>Ecdysozoa</taxon>
        <taxon>Arthropoda</taxon>
        <taxon>Crustacea</taxon>
        <taxon>Branchiopoda</taxon>
        <taxon>Diplostraca</taxon>
        <taxon>Cladocera</taxon>
        <taxon>Anomopoda</taxon>
        <taxon>Daphniidae</taxon>
        <taxon>Daphnia</taxon>
    </lineage>
</organism>
<accession>A0ABQ9ZJB1</accession>
<evidence type="ECO:0000313" key="2">
    <source>
        <dbReference type="EMBL" id="KAK4013011.1"/>
    </source>
</evidence>
<dbReference type="EMBL" id="JAOYFB010000004">
    <property type="protein sequence ID" value="KAK4013011.1"/>
    <property type="molecule type" value="Genomic_DNA"/>
</dbReference>
<dbReference type="Proteomes" id="UP001234178">
    <property type="component" value="Unassembled WGS sequence"/>
</dbReference>
<evidence type="ECO:0000313" key="3">
    <source>
        <dbReference type="Proteomes" id="UP001234178"/>
    </source>
</evidence>
<feature type="transmembrane region" description="Helical" evidence="1">
    <location>
        <begin position="21"/>
        <end position="38"/>
    </location>
</feature>
<reference evidence="2 3" key="1">
    <citation type="journal article" date="2023" name="Nucleic Acids Res.">
        <title>The hologenome of Daphnia magna reveals possible DNA methylation and microbiome-mediated evolution of the host genome.</title>
        <authorList>
            <person name="Chaturvedi A."/>
            <person name="Li X."/>
            <person name="Dhandapani V."/>
            <person name="Marshall H."/>
            <person name="Kissane S."/>
            <person name="Cuenca-Cambronero M."/>
            <person name="Asole G."/>
            <person name="Calvet F."/>
            <person name="Ruiz-Romero M."/>
            <person name="Marangio P."/>
            <person name="Guigo R."/>
            <person name="Rago D."/>
            <person name="Mirbahai L."/>
            <person name="Eastwood N."/>
            <person name="Colbourne J.K."/>
            <person name="Zhou J."/>
            <person name="Mallon E."/>
            <person name="Orsini L."/>
        </authorList>
    </citation>
    <scope>NUCLEOTIDE SEQUENCE [LARGE SCALE GENOMIC DNA]</scope>
    <source>
        <strain evidence="2">LRV0_1</strain>
    </source>
</reference>
<keyword evidence="1" id="KW-1133">Transmembrane helix</keyword>
<comment type="caution">
    <text evidence="2">The sequence shown here is derived from an EMBL/GenBank/DDBJ whole genome shotgun (WGS) entry which is preliminary data.</text>
</comment>
<keyword evidence="1" id="KW-0472">Membrane</keyword>
<gene>
    <name evidence="2" type="ORF">OUZ56_025257</name>
</gene>
<evidence type="ECO:0000256" key="1">
    <source>
        <dbReference type="SAM" id="Phobius"/>
    </source>
</evidence>
<keyword evidence="3" id="KW-1185">Reference proteome</keyword>
<keyword evidence="1" id="KW-0812">Transmembrane</keyword>
<name>A0ABQ9ZJB1_9CRUS</name>
<proteinExistence type="predicted"/>
<protein>
    <submittedName>
        <fullName evidence="2">Uncharacterized protein</fullName>
    </submittedName>
</protein>
<sequence>MSTLSVPKGSGRRFRDRERHKANFVALFLFMFCSYSLIDLTTTEEDHHPLYHSGSSHADWCKMDELGGRRDMVACYPFRLTV</sequence>